<evidence type="ECO:0000256" key="9">
    <source>
        <dbReference type="HAMAP-Rule" id="MF_00016"/>
    </source>
</evidence>
<feature type="domain" description="AAA+ ATPase" evidence="10">
    <location>
        <begin position="37"/>
        <end position="164"/>
    </location>
</feature>
<dbReference type="EC" id="3.6.4.-" evidence="9"/>
<dbReference type="InterPro" id="IPR041445">
    <property type="entry name" value="AAA_lid_4"/>
</dbReference>
<evidence type="ECO:0000256" key="2">
    <source>
        <dbReference type="ARBA" id="ARBA00022741"/>
    </source>
</evidence>
<evidence type="ECO:0000256" key="3">
    <source>
        <dbReference type="ARBA" id="ARBA00022763"/>
    </source>
</evidence>
<feature type="binding site" evidence="9">
    <location>
        <position position="51"/>
    </location>
    <ligand>
        <name>ATP</name>
        <dbReference type="ChEBI" id="CHEBI:30616"/>
    </ligand>
</feature>
<feature type="binding site" evidence="9">
    <location>
        <position position="53"/>
    </location>
    <ligand>
        <name>ATP</name>
        <dbReference type="ChEBI" id="CHEBI:30616"/>
    </ligand>
</feature>
<feature type="region of interest" description="Small ATPAse domain (RuvB-S)" evidence="9">
    <location>
        <begin position="168"/>
        <end position="238"/>
    </location>
</feature>
<keyword evidence="2 9" id="KW-0547">Nucleotide-binding</keyword>
<dbReference type="PANTHER" id="PTHR42848">
    <property type="match status" value="1"/>
</dbReference>
<dbReference type="Proteomes" id="UP000812267">
    <property type="component" value="Unassembled WGS sequence"/>
</dbReference>
<evidence type="ECO:0000256" key="7">
    <source>
        <dbReference type="ARBA" id="ARBA00023172"/>
    </source>
</evidence>
<evidence type="ECO:0000256" key="8">
    <source>
        <dbReference type="ARBA" id="ARBA00023204"/>
    </source>
</evidence>
<feature type="binding site" evidence="9">
    <location>
        <position position="301"/>
    </location>
    <ligand>
        <name>DNA</name>
        <dbReference type="ChEBI" id="CHEBI:16991"/>
    </ligand>
</feature>
<sequence>MKPQHLRPSNFVEFIGQTKLITTLKTMIQGSKHRNEPLDHILFYGPPGTGKTTLATIIGNELNSKVHYLQGSLLEKKSDILSIFAHVNSGDIVFIDEIHSINKNVEELLYSAMEDFKIDIIIGPEGDSKVMRMNLKPFTLIGATTKINLLSQPLKDRFGFKGSLNPYKDEDILRILLNISNNFDIQSDEKLLLVIAQHSKATPRVALNLLKRIYDFAIKNKEKILTAKTVRQTFKYLELFEFGLGREHLEYLRVLNDVFPDSSASLDSLVGILNFQKENILYEIEPLLLYFKLIEKSPRGRKLTRKGTQYVLKNYRQE</sequence>
<comment type="caution">
    <text evidence="11">The sequence shown here is derived from an EMBL/GenBank/DDBJ whole genome shotgun (WGS) entry which is preliminary data.</text>
</comment>
<keyword evidence="11" id="KW-0347">Helicase</keyword>
<feature type="binding site" evidence="9">
    <location>
        <position position="7"/>
    </location>
    <ligand>
        <name>ATP</name>
        <dbReference type="ChEBI" id="CHEBI:30616"/>
    </ligand>
</feature>
<comment type="caution">
    <text evidence="9">Lacks conserved residue(s) required for the propagation of feature annotation.</text>
</comment>
<dbReference type="HAMAP" id="MF_00016">
    <property type="entry name" value="DNA_HJ_migration_RuvB"/>
    <property type="match status" value="1"/>
</dbReference>
<dbReference type="GO" id="GO:0016787">
    <property type="term" value="F:hydrolase activity"/>
    <property type="evidence" value="ECO:0007669"/>
    <property type="project" value="UniProtKB-KW"/>
</dbReference>
<comment type="catalytic activity">
    <reaction evidence="9">
        <text>ATP + H2O = ADP + phosphate + H(+)</text>
        <dbReference type="Rhea" id="RHEA:13065"/>
        <dbReference type="ChEBI" id="CHEBI:15377"/>
        <dbReference type="ChEBI" id="CHEBI:15378"/>
        <dbReference type="ChEBI" id="CHEBI:30616"/>
        <dbReference type="ChEBI" id="CHEBI:43474"/>
        <dbReference type="ChEBI" id="CHEBI:456216"/>
    </reaction>
</comment>
<dbReference type="InterPro" id="IPR004605">
    <property type="entry name" value="DNA_helicase_Holl-junc_RuvB"/>
</dbReference>
<keyword evidence="3 9" id="KW-0227">DNA damage</keyword>
<dbReference type="InterPro" id="IPR008823">
    <property type="entry name" value="RuvB_wg_C"/>
</dbReference>
<dbReference type="EMBL" id="JAHMHK010000002">
    <property type="protein sequence ID" value="MBU4693666.1"/>
    <property type="molecule type" value="Genomic_DNA"/>
</dbReference>
<keyword evidence="1 9" id="KW-0963">Cytoplasm</keyword>
<comment type="domain">
    <text evidence="9">Has 3 domains, the large (RuvB-L) and small ATPase (RuvB-S) domains and the C-terminal head (RuvB-H) domain. The head domain binds DNA, while the ATPase domains jointly bind ATP, ADP or are empty depending on the state of the subunit in the translocation cycle. During a single DNA translocation step the structure of each domain remains the same, but their relative positions change.</text>
</comment>
<comment type="function">
    <text evidence="9">The RuvA-RuvB-RuvC complex processes Holliday junction (HJ) DNA during genetic recombination and DNA repair, while the RuvA-RuvB complex plays an important role in the rescue of blocked DNA replication forks via replication fork reversal (RFR). RuvA specifically binds to HJ cruciform DNA, conferring on it an open structure. The RuvB hexamer acts as an ATP-dependent pump, pulling dsDNA into and through the RuvAB complex. RuvB forms 2 homohexamers on either side of HJ DNA bound by 1 or 2 RuvA tetramers; 4 subunits per hexamer contact DNA at a time. Coordinated motions by a converter formed by DNA-disengaged RuvB subunits stimulates ATP hydrolysis and nucleotide exchange. Immobilization of the converter enables RuvB to convert the ATP-contained energy into a lever motion, pulling 2 nucleotides of DNA out of the RuvA tetramer per ATP hydrolyzed, thus driving DNA branch migration. The RuvB motors rotate together with the DNA substrate, which together with the progressing nucleotide cycle form the mechanistic basis for DNA recombination by continuous HJ branch migration. Branch migration allows RuvC to scan DNA until it finds its consensus sequence, where it cleaves and resolves cruciform DNA.</text>
</comment>
<comment type="subcellular location">
    <subcellularLocation>
        <location evidence="9">Cytoplasm</location>
    </subcellularLocation>
</comment>
<dbReference type="RefSeq" id="WP_216505560.1">
    <property type="nucleotide sequence ID" value="NZ_JAHMHJ010000003.1"/>
</dbReference>
<dbReference type="PANTHER" id="PTHR42848:SF1">
    <property type="entry name" value="HOLLIDAY JUNCTION BRANCH MIGRATION COMPLEX SUBUNIT RUVB"/>
    <property type="match status" value="1"/>
</dbReference>
<keyword evidence="6 9" id="KW-0238">DNA-binding</keyword>
<comment type="subunit">
    <text evidence="9">Homohexamer. Forms an RuvA(8)-RuvB(12)-Holliday junction (HJ) complex. HJ DNA is sandwiched between 2 RuvA tetramers; dsDNA enters through RuvA and exits via RuvB. An RuvB hexamer assembles on each DNA strand where it exits the tetramer. Each RuvB hexamer is contacted by two RuvA subunits (via domain III) on 2 adjacent RuvB subunits; this complex drives branch migration. In the full resolvosome a probable DNA-RuvA(4)-RuvB(12)-RuvC(2) complex forms which resolves the HJ.</text>
</comment>
<evidence type="ECO:0000256" key="6">
    <source>
        <dbReference type="ARBA" id="ARBA00023125"/>
    </source>
</evidence>
<protein>
    <recommendedName>
        <fullName evidence="9">Holliday junction branch migration complex subunit RuvB</fullName>
        <ecNumber evidence="9">3.6.4.-</ecNumber>
    </recommendedName>
</protein>
<name>A0ABS6DRW7_9MOLU</name>
<gene>
    <name evidence="9 11" type="primary">ruvB</name>
    <name evidence="11" type="ORF">KQ878_02060</name>
</gene>
<dbReference type="NCBIfam" id="NF000868">
    <property type="entry name" value="PRK00080.1"/>
    <property type="match status" value="1"/>
</dbReference>
<feature type="binding site" evidence="9">
    <location>
        <position position="52"/>
    </location>
    <ligand>
        <name>Mg(2+)</name>
        <dbReference type="ChEBI" id="CHEBI:18420"/>
    </ligand>
</feature>
<evidence type="ECO:0000259" key="10">
    <source>
        <dbReference type="SMART" id="SM00382"/>
    </source>
</evidence>
<dbReference type="CDD" id="cd00009">
    <property type="entry name" value="AAA"/>
    <property type="match status" value="1"/>
</dbReference>
<evidence type="ECO:0000256" key="1">
    <source>
        <dbReference type="ARBA" id="ARBA00022490"/>
    </source>
</evidence>
<feature type="binding site" evidence="9">
    <location>
        <position position="6"/>
    </location>
    <ligand>
        <name>ATP</name>
        <dbReference type="ChEBI" id="CHEBI:30616"/>
    </ligand>
</feature>
<feature type="binding site" evidence="9">
    <location>
        <position position="296"/>
    </location>
    <ligand>
        <name>DNA</name>
        <dbReference type="ChEBI" id="CHEBI:16991"/>
    </ligand>
</feature>
<proteinExistence type="inferred from homology"/>
<organism evidence="11 12">
    <name type="scientific">Mycoplasma zalophidermidis</name>
    <dbReference type="NCBI Taxonomy" id="398174"/>
    <lineage>
        <taxon>Bacteria</taxon>
        <taxon>Bacillati</taxon>
        <taxon>Mycoplasmatota</taxon>
        <taxon>Mollicutes</taxon>
        <taxon>Mycoplasmataceae</taxon>
        <taxon>Mycoplasma</taxon>
    </lineage>
</organism>
<dbReference type="Pfam" id="PF05496">
    <property type="entry name" value="RuvB_N"/>
    <property type="match status" value="1"/>
</dbReference>
<feature type="binding site" evidence="9">
    <location>
        <begin position="114"/>
        <end position="116"/>
    </location>
    <ligand>
        <name>ATP</name>
        <dbReference type="ChEBI" id="CHEBI:30616"/>
    </ligand>
</feature>
<evidence type="ECO:0000313" key="12">
    <source>
        <dbReference type="Proteomes" id="UP000812267"/>
    </source>
</evidence>
<feature type="binding site" evidence="9">
    <location>
        <position position="48"/>
    </location>
    <ligand>
        <name>ATP</name>
        <dbReference type="ChEBI" id="CHEBI:30616"/>
    </ligand>
</feature>
<keyword evidence="12" id="KW-1185">Reference proteome</keyword>
<comment type="similarity">
    <text evidence="9">Belongs to the RuvB family.</text>
</comment>
<dbReference type="Pfam" id="PF05491">
    <property type="entry name" value="WHD_RuvB"/>
    <property type="match status" value="1"/>
</dbReference>
<accession>A0ABS6DRW7</accession>
<feature type="binding site" evidence="9">
    <location>
        <position position="157"/>
    </location>
    <ligand>
        <name>ATP</name>
        <dbReference type="ChEBI" id="CHEBI:30616"/>
    </ligand>
</feature>
<keyword evidence="4 9" id="KW-0378">Hydrolase</keyword>
<dbReference type="GO" id="GO:0003678">
    <property type="term" value="F:DNA helicase activity"/>
    <property type="evidence" value="ECO:0007669"/>
    <property type="project" value="UniProtKB-EC"/>
</dbReference>
<dbReference type="SMART" id="SM00382">
    <property type="entry name" value="AAA"/>
    <property type="match status" value="1"/>
</dbReference>
<dbReference type="NCBIfam" id="TIGR00635">
    <property type="entry name" value="ruvB"/>
    <property type="match status" value="1"/>
</dbReference>
<dbReference type="Pfam" id="PF17864">
    <property type="entry name" value="AAA_lid_4"/>
    <property type="match status" value="1"/>
</dbReference>
<evidence type="ECO:0000256" key="4">
    <source>
        <dbReference type="ARBA" id="ARBA00022801"/>
    </source>
</evidence>
<feature type="region of interest" description="Head domain (RuvB-H)" evidence="9">
    <location>
        <begin position="241"/>
        <end position="318"/>
    </location>
</feature>
<keyword evidence="5 9" id="KW-0067">ATP-binding</keyword>
<dbReference type="InterPro" id="IPR003593">
    <property type="entry name" value="AAA+_ATPase"/>
</dbReference>
<evidence type="ECO:0000256" key="5">
    <source>
        <dbReference type="ARBA" id="ARBA00022840"/>
    </source>
</evidence>
<feature type="binding site" evidence="9">
    <location>
        <position position="52"/>
    </location>
    <ligand>
        <name>ATP</name>
        <dbReference type="ChEBI" id="CHEBI:30616"/>
    </ligand>
</feature>
<reference evidence="11" key="1">
    <citation type="submission" date="2021-06" db="EMBL/GenBank/DDBJ databases">
        <title>Novel Mycoplasma species detected in California sea lions (Zalophus californianus) from the USA.</title>
        <authorList>
            <person name="Volokhov D.V."/>
            <person name="Furtak V.A."/>
            <person name="Zagorodnyaya T.A."/>
        </authorList>
    </citation>
    <scope>NUCLEOTIDE SEQUENCE [LARGE SCALE GENOMIC DNA]</scope>
    <source>
        <strain evidence="11">CSL 4779</strain>
    </source>
</reference>
<keyword evidence="8 9" id="KW-0234">DNA repair</keyword>
<feature type="binding site" evidence="9">
    <location>
        <position position="167"/>
    </location>
    <ligand>
        <name>ATP</name>
        <dbReference type="ChEBI" id="CHEBI:30616"/>
    </ligand>
</feature>
<evidence type="ECO:0000313" key="11">
    <source>
        <dbReference type="EMBL" id="MBU4693666.1"/>
    </source>
</evidence>
<keyword evidence="7 9" id="KW-0233">DNA recombination</keyword>
<feature type="binding site" evidence="9">
    <location>
        <position position="204"/>
    </location>
    <ligand>
        <name>ATP</name>
        <dbReference type="ChEBI" id="CHEBI:30616"/>
    </ligand>
</feature>
<dbReference type="InterPro" id="IPR008824">
    <property type="entry name" value="RuvB-like_N"/>
</dbReference>